<protein>
    <submittedName>
        <fullName evidence="2">Uncharacterized protein</fullName>
    </submittedName>
</protein>
<evidence type="ECO:0000313" key="3">
    <source>
        <dbReference type="Proteomes" id="UP001066276"/>
    </source>
</evidence>
<dbReference type="Proteomes" id="UP001066276">
    <property type="component" value="Chromosome 2_2"/>
</dbReference>
<evidence type="ECO:0000256" key="1">
    <source>
        <dbReference type="SAM" id="MobiDB-lite"/>
    </source>
</evidence>
<accession>A0AAV7UZL8</accession>
<feature type="compositionally biased region" description="Polar residues" evidence="1">
    <location>
        <begin position="26"/>
        <end position="36"/>
    </location>
</feature>
<organism evidence="2 3">
    <name type="scientific">Pleurodeles waltl</name>
    <name type="common">Iberian ribbed newt</name>
    <dbReference type="NCBI Taxonomy" id="8319"/>
    <lineage>
        <taxon>Eukaryota</taxon>
        <taxon>Metazoa</taxon>
        <taxon>Chordata</taxon>
        <taxon>Craniata</taxon>
        <taxon>Vertebrata</taxon>
        <taxon>Euteleostomi</taxon>
        <taxon>Amphibia</taxon>
        <taxon>Batrachia</taxon>
        <taxon>Caudata</taxon>
        <taxon>Salamandroidea</taxon>
        <taxon>Salamandridae</taxon>
        <taxon>Pleurodelinae</taxon>
        <taxon>Pleurodeles</taxon>
    </lineage>
</organism>
<name>A0AAV7UZL8_PLEWA</name>
<sequence>MEEPLQVIMEPKISAQKKSHQGPAGETQSEETVSSFTRSELEMLTKEAVITALSELHERRQKLYFLKDTD</sequence>
<reference evidence="2" key="1">
    <citation type="journal article" date="2022" name="bioRxiv">
        <title>Sequencing and chromosome-scale assembly of the giantPleurodeles waltlgenome.</title>
        <authorList>
            <person name="Brown T."/>
            <person name="Elewa A."/>
            <person name="Iarovenko S."/>
            <person name="Subramanian E."/>
            <person name="Araus A.J."/>
            <person name="Petzold A."/>
            <person name="Susuki M."/>
            <person name="Suzuki K.-i.T."/>
            <person name="Hayashi T."/>
            <person name="Toyoda A."/>
            <person name="Oliveira C."/>
            <person name="Osipova E."/>
            <person name="Leigh N.D."/>
            <person name="Simon A."/>
            <person name="Yun M.H."/>
        </authorList>
    </citation>
    <scope>NUCLEOTIDE SEQUENCE</scope>
    <source>
        <strain evidence="2">20211129_DDA</strain>
        <tissue evidence="2">Liver</tissue>
    </source>
</reference>
<dbReference type="EMBL" id="JANPWB010000004">
    <property type="protein sequence ID" value="KAJ1193956.1"/>
    <property type="molecule type" value="Genomic_DNA"/>
</dbReference>
<feature type="region of interest" description="Disordered" evidence="1">
    <location>
        <begin position="1"/>
        <end position="36"/>
    </location>
</feature>
<keyword evidence="3" id="KW-1185">Reference proteome</keyword>
<dbReference type="AlphaFoldDB" id="A0AAV7UZL8"/>
<proteinExistence type="predicted"/>
<evidence type="ECO:0000313" key="2">
    <source>
        <dbReference type="EMBL" id="KAJ1193956.1"/>
    </source>
</evidence>
<comment type="caution">
    <text evidence="2">The sequence shown here is derived from an EMBL/GenBank/DDBJ whole genome shotgun (WGS) entry which is preliminary data.</text>
</comment>
<gene>
    <name evidence="2" type="ORF">NDU88_003251</name>
</gene>